<keyword evidence="3" id="KW-1185">Reference proteome</keyword>
<sequence>MSAPACKASIKALVPDFAMVPKLLTKSDLVMPIPVSMIVKVPAVLLGISLMYSSFPLSSFEGSIQNE</sequence>
<evidence type="ECO:0000313" key="2">
    <source>
        <dbReference type="EnsemblMetazoa" id="GBRI018490-PA"/>
    </source>
</evidence>
<dbReference type="VEuPathDB" id="VectorBase:GBRI018490"/>
<dbReference type="AlphaFoldDB" id="A0A1A9WG30"/>
<evidence type="ECO:0000256" key="1">
    <source>
        <dbReference type="SAM" id="Phobius"/>
    </source>
</evidence>
<organism evidence="2 3">
    <name type="scientific">Glossina brevipalpis</name>
    <dbReference type="NCBI Taxonomy" id="37001"/>
    <lineage>
        <taxon>Eukaryota</taxon>
        <taxon>Metazoa</taxon>
        <taxon>Ecdysozoa</taxon>
        <taxon>Arthropoda</taxon>
        <taxon>Hexapoda</taxon>
        <taxon>Insecta</taxon>
        <taxon>Pterygota</taxon>
        <taxon>Neoptera</taxon>
        <taxon>Endopterygota</taxon>
        <taxon>Diptera</taxon>
        <taxon>Brachycera</taxon>
        <taxon>Muscomorpha</taxon>
        <taxon>Hippoboscoidea</taxon>
        <taxon>Glossinidae</taxon>
        <taxon>Glossina</taxon>
    </lineage>
</organism>
<feature type="transmembrane region" description="Helical" evidence="1">
    <location>
        <begin position="29"/>
        <end position="52"/>
    </location>
</feature>
<dbReference type="EnsemblMetazoa" id="GBRI018490-RA">
    <property type="protein sequence ID" value="GBRI018490-PA"/>
    <property type="gene ID" value="GBRI018490"/>
</dbReference>
<proteinExistence type="predicted"/>
<reference evidence="2" key="2">
    <citation type="submission" date="2020-05" db="UniProtKB">
        <authorList>
            <consortium name="EnsemblMetazoa"/>
        </authorList>
    </citation>
    <scope>IDENTIFICATION</scope>
    <source>
        <strain evidence="2">IAEA</strain>
    </source>
</reference>
<evidence type="ECO:0000313" key="3">
    <source>
        <dbReference type="Proteomes" id="UP000091820"/>
    </source>
</evidence>
<protein>
    <submittedName>
        <fullName evidence="2">Uncharacterized protein</fullName>
    </submittedName>
</protein>
<keyword evidence="1" id="KW-1133">Transmembrane helix</keyword>
<keyword evidence="1" id="KW-0812">Transmembrane</keyword>
<reference evidence="3" key="1">
    <citation type="submission" date="2014-03" db="EMBL/GenBank/DDBJ databases">
        <authorList>
            <person name="Aksoy S."/>
            <person name="Warren W."/>
            <person name="Wilson R.K."/>
        </authorList>
    </citation>
    <scope>NUCLEOTIDE SEQUENCE [LARGE SCALE GENOMIC DNA]</scope>
    <source>
        <strain evidence="3">IAEA</strain>
    </source>
</reference>
<dbReference type="Proteomes" id="UP000091820">
    <property type="component" value="Unassembled WGS sequence"/>
</dbReference>
<accession>A0A1A9WG30</accession>
<name>A0A1A9WG30_9MUSC</name>
<keyword evidence="1" id="KW-0472">Membrane</keyword>